<dbReference type="OrthoDB" id="9134211at2"/>
<evidence type="ECO:0000313" key="1">
    <source>
        <dbReference type="EMBL" id="RJF99833.1"/>
    </source>
</evidence>
<proteinExistence type="predicted"/>
<dbReference type="Proteomes" id="UP000265955">
    <property type="component" value="Unassembled WGS sequence"/>
</dbReference>
<evidence type="ECO:0000313" key="2">
    <source>
        <dbReference type="Proteomes" id="UP000265955"/>
    </source>
</evidence>
<keyword evidence="2" id="KW-1185">Reference proteome</keyword>
<name>A0A3A3FVQ1_9BURK</name>
<organism evidence="1 2">
    <name type="scientific">Noviherbaspirillum saxi</name>
    <dbReference type="NCBI Taxonomy" id="2320863"/>
    <lineage>
        <taxon>Bacteria</taxon>
        <taxon>Pseudomonadati</taxon>
        <taxon>Pseudomonadota</taxon>
        <taxon>Betaproteobacteria</taxon>
        <taxon>Burkholderiales</taxon>
        <taxon>Oxalobacteraceae</taxon>
        <taxon>Noviherbaspirillum</taxon>
    </lineage>
</organism>
<dbReference type="PROSITE" id="PS51318">
    <property type="entry name" value="TAT"/>
    <property type="match status" value="1"/>
</dbReference>
<accession>A0A3A3FVQ1</accession>
<dbReference type="InterPro" id="IPR006311">
    <property type="entry name" value="TAT_signal"/>
</dbReference>
<dbReference type="RefSeq" id="WP_119769778.1">
    <property type="nucleotide sequence ID" value="NZ_QYUO01000001.1"/>
</dbReference>
<reference evidence="2" key="1">
    <citation type="submission" date="2018-09" db="EMBL/GenBank/DDBJ databases">
        <authorList>
            <person name="Zhu H."/>
        </authorList>
    </citation>
    <scope>NUCLEOTIDE SEQUENCE [LARGE SCALE GENOMIC DNA]</scope>
    <source>
        <strain evidence="2">K1R23-30</strain>
    </source>
</reference>
<evidence type="ECO:0008006" key="3">
    <source>
        <dbReference type="Google" id="ProtNLM"/>
    </source>
</evidence>
<dbReference type="PIRSF" id="PIRSF036704">
    <property type="entry name" value="UCP036704"/>
    <property type="match status" value="1"/>
</dbReference>
<dbReference type="NCBIfam" id="TIGR02811">
    <property type="entry name" value="formate_TAT"/>
    <property type="match status" value="1"/>
</dbReference>
<gene>
    <name evidence="1" type="ORF">D3871_15870</name>
</gene>
<dbReference type="EMBL" id="QYUO01000001">
    <property type="protein sequence ID" value="RJF99833.1"/>
    <property type="molecule type" value="Genomic_DNA"/>
</dbReference>
<comment type="caution">
    <text evidence="1">The sequence shown here is derived from an EMBL/GenBank/DDBJ whole genome shotgun (WGS) entry which is preliminary data.</text>
</comment>
<protein>
    <recommendedName>
        <fullName evidence="3">Formate dehydrogenase region TAT target</fullName>
    </recommendedName>
</protein>
<dbReference type="InterPro" id="IPR014177">
    <property type="entry name" value="Formate_DH_TAT-contain"/>
</dbReference>
<sequence length="65" mass="6966">MAEQSKIARRTFFAGLGLAAAAGVAAKLSLKSVVPEAIAPSPNETQGNGYRLTEHIKKYYRTTTI</sequence>
<dbReference type="AlphaFoldDB" id="A0A3A3FVQ1"/>